<proteinExistence type="inferred from homology"/>
<dbReference type="Pfam" id="PF00581">
    <property type="entry name" value="Rhodanese"/>
    <property type="match status" value="1"/>
</dbReference>
<dbReference type="Pfam" id="PF07992">
    <property type="entry name" value="Pyr_redox_2"/>
    <property type="match status" value="1"/>
</dbReference>
<dbReference type="GO" id="GO:0004792">
    <property type="term" value="F:thiosulfate-cyanide sulfurtransferase activity"/>
    <property type="evidence" value="ECO:0007669"/>
    <property type="project" value="InterPro"/>
</dbReference>
<keyword evidence="3" id="KW-0285">Flavoprotein</keyword>
<dbReference type="PANTHER" id="PTHR43429">
    <property type="entry name" value="PYRIDINE NUCLEOTIDE-DISULFIDE OXIDOREDUCTASE DOMAIN-CONTAINING"/>
    <property type="match status" value="1"/>
</dbReference>
<dbReference type="InterPro" id="IPR036188">
    <property type="entry name" value="FAD/NAD-bd_sf"/>
</dbReference>
<dbReference type="SMART" id="SM00450">
    <property type="entry name" value="RHOD"/>
    <property type="match status" value="1"/>
</dbReference>
<organism evidence="8">
    <name type="scientific">freshwater metagenome</name>
    <dbReference type="NCBI Taxonomy" id="449393"/>
    <lineage>
        <taxon>unclassified sequences</taxon>
        <taxon>metagenomes</taxon>
        <taxon>ecological metagenomes</taxon>
    </lineage>
</organism>
<gene>
    <name evidence="8" type="ORF">UFOPK3495_00918</name>
</gene>
<dbReference type="AlphaFoldDB" id="A0A6J7G4R8"/>
<evidence type="ECO:0000259" key="7">
    <source>
        <dbReference type="PROSITE" id="PS50206"/>
    </source>
</evidence>
<dbReference type="PROSITE" id="PS00380">
    <property type="entry name" value="RHODANESE_1"/>
    <property type="match status" value="1"/>
</dbReference>
<evidence type="ECO:0000256" key="3">
    <source>
        <dbReference type="ARBA" id="ARBA00022630"/>
    </source>
</evidence>
<dbReference type="SUPFAM" id="SSF52821">
    <property type="entry name" value="Rhodanese/Cell cycle control phosphatase"/>
    <property type="match status" value="1"/>
</dbReference>
<dbReference type="InterPro" id="IPR036873">
    <property type="entry name" value="Rhodanese-like_dom_sf"/>
</dbReference>
<evidence type="ECO:0000256" key="6">
    <source>
        <dbReference type="ARBA" id="ARBA00023284"/>
    </source>
</evidence>
<comment type="cofactor">
    <cofactor evidence="1">
        <name>FAD</name>
        <dbReference type="ChEBI" id="CHEBI:57692"/>
    </cofactor>
</comment>
<feature type="domain" description="Rhodanese" evidence="7">
    <location>
        <begin position="458"/>
        <end position="537"/>
    </location>
</feature>
<accession>A0A6J7G4R8</accession>
<keyword evidence="6" id="KW-0676">Redox-active center</keyword>
<evidence type="ECO:0000313" key="8">
    <source>
        <dbReference type="EMBL" id="CAB4900315.1"/>
    </source>
</evidence>
<dbReference type="PANTHER" id="PTHR43429:SF1">
    <property type="entry name" value="NAD(P)H SULFUR OXIDOREDUCTASE (COA-DEPENDENT)"/>
    <property type="match status" value="1"/>
</dbReference>
<name>A0A6J7G4R8_9ZZZZ</name>
<protein>
    <submittedName>
        <fullName evidence="8">Unannotated protein</fullName>
    </submittedName>
</protein>
<dbReference type="PRINTS" id="PR00411">
    <property type="entry name" value="PNDRDTASEI"/>
</dbReference>
<dbReference type="SUPFAM" id="SSF55424">
    <property type="entry name" value="FAD/NAD-linked reductases, dimerisation (C-terminal) domain"/>
    <property type="match status" value="1"/>
</dbReference>
<evidence type="ECO:0000256" key="5">
    <source>
        <dbReference type="ARBA" id="ARBA00023002"/>
    </source>
</evidence>
<evidence type="ECO:0000256" key="1">
    <source>
        <dbReference type="ARBA" id="ARBA00001974"/>
    </source>
</evidence>
<dbReference type="InterPro" id="IPR001763">
    <property type="entry name" value="Rhodanese-like_dom"/>
</dbReference>
<dbReference type="PROSITE" id="PS50206">
    <property type="entry name" value="RHODANESE_3"/>
    <property type="match status" value="1"/>
</dbReference>
<dbReference type="Gene3D" id="3.40.250.10">
    <property type="entry name" value="Rhodanese-like domain"/>
    <property type="match status" value="1"/>
</dbReference>
<dbReference type="EMBL" id="CAFBMC010000044">
    <property type="protein sequence ID" value="CAB4900315.1"/>
    <property type="molecule type" value="Genomic_DNA"/>
</dbReference>
<dbReference type="InterPro" id="IPR016156">
    <property type="entry name" value="FAD/NAD-linked_Rdtase_dimer_sf"/>
</dbReference>
<dbReference type="GO" id="GO:0016491">
    <property type="term" value="F:oxidoreductase activity"/>
    <property type="evidence" value="ECO:0007669"/>
    <property type="project" value="UniProtKB-KW"/>
</dbReference>
<keyword evidence="4" id="KW-0274">FAD</keyword>
<dbReference type="InterPro" id="IPR004099">
    <property type="entry name" value="Pyr_nucl-diS_OxRdtase_dimer"/>
</dbReference>
<sequence length="542" mass="57744">MKNIVIIGGVAGGMSAATRLRRLDPAASIIVIERSGYVSYANCGLPYFVGGVISEQSDLLLQTPESLHDRFRLDVHILNEVTSIDRIAKQLKIKNLVDGSFYDLPYDYLILSPGASPIVPPLPGIERALTLRTIEDVTKMTNAVIAKPNHAVVIGGGFIGVETAENLVHRGIKTTIVEAMDQVLAPLDPEMAVPVADELRNHGIDLRLGSGLASVDETGVNLANGERIDADLVILAIGVRPDTTLAKAADVNVGPRGGIVVDAFNRTSDEFIYAIGDAAEKSDALDGESVLVPLANIANRQGRVVADHIMGRKVREVPTIGTAIVKVCDLVVATTGWNEKRLNAAGRKCVILHSHPGSHAGYYPGAESMMLKLLIDPDTGQILGAQGVGHDGVDKRIDVLATAIRAGITAPELADLELAYAPPFGSAKDPVNMLGYMADNILSGFTTSIQWNELAGRMANGAELVDVRTSDEFTNGHIPGAINIPVDEIRDRYLEIQKSNVIVHCQVGQRGHTAATLLQELGIAADNLDGGYKTWVNSPASR</sequence>
<dbReference type="InterPro" id="IPR001307">
    <property type="entry name" value="Thiosulphate_STrfase_CS"/>
</dbReference>
<dbReference type="InterPro" id="IPR023753">
    <property type="entry name" value="FAD/NAD-binding_dom"/>
</dbReference>
<dbReference type="Pfam" id="PF02852">
    <property type="entry name" value="Pyr_redox_dim"/>
    <property type="match status" value="1"/>
</dbReference>
<comment type="similarity">
    <text evidence="2">Belongs to the class-III pyridine nucleotide-disulfide oxidoreductase family.</text>
</comment>
<evidence type="ECO:0000256" key="4">
    <source>
        <dbReference type="ARBA" id="ARBA00022827"/>
    </source>
</evidence>
<reference evidence="8" key="1">
    <citation type="submission" date="2020-05" db="EMBL/GenBank/DDBJ databases">
        <authorList>
            <person name="Chiriac C."/>
            <person name="Salcher M."/>
            <person name="Ghai R."/>
            <person name="Kavagutti S V."/>
        </authorList>
    </citation>
    <scope>NUCLEOTIDE SEQUENCE</scope>
</reference>
<evidence type="ECO:0000256" key="2">
    <source>
        <dbReference type="ARBA" id="ARBA00009130"/>
    </source>
</evidence>
<dbReference type="SUPFAM" id="SSF51905">
    <property type="entry name" value="FAD/NAD(P)-binding domain"/>
    <property type="match status" value="1"/>
</dbReference>
<dbReference type="InterPro" id="IPR050260">
    <property type="entry name" value="FAD-bd_OxRdtase"/>
</dbReference>
<dbReference type="PRINTS" id="PR00368">
    <property type="entry name" value="FADPNR"/>
</dbReference>
<dbReference type="Gene3D" id="3.50.50.60">
    <property type="entry name" value="FAD/NAD(P)-binding domain"/>
    <property type="match status" value="2"/>
</dbReference>
<keyword evidence="5" id="KW-0560">Oxidoreductase</keyword>